<dbReference type="Gene3D" id="3.30.950.10">
    <property type="entry name" value="Methyltransferase, Cobalt-precorrin-4 Transmethylase, Domain 2"/>
    <property type="match status" value="1"/>
</dbReference>
<dbReference type="CDD" id="cd11644">
    <property type="entry name" value="Precorrin-6Y-MT"/>
    <property type="match status" value="1"/>
</dbReference>
<evidence type="ECO:0000256" key="2">
    <source>
        <dbReference type="ARBA" id="ARBA00022573"/>
    </source>
</evidence>
<evidence type="ECO:0000256" key="3">
    <source>
        <dbReference type="ARBA" id="ARBA00022603"/>
    </source>
</evidence>
<dbReference type="InterPro" id="IPR012818">
    <property type="entry name" value="CbiE"/>
</dbReference>
<evidence type="ECO:0000256" key="1">
    <source>
        <dbReference type="ARBA" id="ARBA00004953"/>
    </source>
</evidence>
<dbReference type="PANTHER" id="PTHR43182:SF1">
    <property type="entry name" value="COBALT-PRECORRIN-7 C(5)-METHYLTRANSFERASE"/>
    <property type="match status" value="1"/>
</dbReference>
<dbReference type="GO" id="GO:0032259">
    <property type="term" value="P:methylation"/>
    <property type="evidence" value="ECO:0007669"/>
    <property type="project" value="UniProtKB-KW"/>
</dbReference>
<dbReference type="UniPathway" id="UPA00148"/>
<proteinExistence type="predicted"/>
<dbReference type="PANTHER" id="PTHR43182">
    <property type="entry name" value="COBALT-PRECORRIN-6B C(15)-METHYLTRANSFERASE (DECARBOXYLATING)"/>
    <property type="match status" value="1"/>
</dbReference>
<dbReference type="GO" id="GO:0009236">
    <property type="term" value="P:cobalamin biosynthetic process"/>
    <property type="evidence" value="ECO:0007669"/>
    <property type="project" value="UniProtKB-UniPathway"/>
</dbReference>
<dbReference type="NCBIfam" id="TIGR02467">
    <property type="entry name" value="CbiE"/>
    <property type="match status" value="1"/>
</dbReference>
<keyword evidence="8" id="KW-1185">Reference proteome</keyword>
<reference evidence="7 8" key="1">
    <citation type="submission" date="2010-11" db="EMBL/GenBank/DDBJ databases">
        <title>Complete sequence of Halanaerobium sp. sapolanicus.</title>
        <authorList>
            <consortium name="US DOE Joint Genome Institute"/>
            <person name="Lucas S."/>
            <person name="Copeland A."/>
            <person name="Lapidus A."/>
            <person name="Cheng J.-F."/>
            <person name="Bruce D."/>
            <person name="Goodwin L."/>
            <person name="Pitluck S."/>
            <person name="Davenport K."/>
            <person name="Detter J.C."/>
            <person name="Han C."/>
            <person name="Tapia R."/>
            <person name="Land M."/>
            <person name="Hauser L."/>
            <person name="Jeffries C."/>
            <person name="Kyrpides N."/>
            <person name="Ivanova N."/>
            <person name="Mikhailova N."/>
            <person name="Begemann M.B."/>
            <person name="Mormile M.R."/>
            <person name="Wall J.D."/>
            <person name="Elias D.A."/>
            <person name="Woyke T."/>
        </authorList>
    </citation>
    <scope>NUCLEOTIDE SEQUENCE [LARGE SCALE GENOMIC DNA]</scope>
    <source>
        <strain evidence="8">sapolanicus</strain>
    </source>
</reference>
<dbReference type="STRING" id="656519.Halsa_2201"/>
<protein>
    <submittedName>
        <fullName evidence="7">Precorrin-6y C5,15-methyltransferase (Decarboxylating), CbiE subunit</fullName>
    </submittedName>
</protein>
<dbReference type="InterPro" id="IPR035996">
    <property type="entry name" value="4pyrrol_Methylase_sf"/>
</dbReference>
<reference evidence="7 8" key="2">
    <citation type="journal article" date="2011" name="J. Bacteriol.">
        <title>Complete Genome Sequence of the Haloalkaliphilic, Hydrogen Producing Halanaerobium hydrogenoformans.</title>
        <authorList>
            <person name="Brown S.D."/>
            <person name="Begemann M.B."/>
            <person name="Mormile M.R."/>
            <person name="Wall J.D."/>
            <person name="Han C.S."/>
            <person name="Goodwin L.A."/>
            <person name="Pitluck S."/>
            <person name="Land M.L."/>
            <person name="Hauser L.J."/>
            <person name="Elias D.A."/>
        </authorList>
    </citation>
    <scope>NUCLEOTIDE SEQUENCE [LARGE SCALE GENOMIC DNA]</scope>
    <source>
        <strain evidence="8">sapolanicus</strain>
    </source>
</reference>
<dbReference type="eggNOG" id="COG2241">
    <property type="taxonomic scope" value="Bacteria"/>
</dbReference>
<comment type="pathway">
    <text evidence="1">Cofactor biosynthesis; adenosylcobalamin biosynthesis.</text>
</comment>
<dbReference type="KEGG" id="has:Halsa_2201"/>
<keyword evidence="4" id="KW-0808">Transferase</keyword>
<sequence length="216" mass="24084">MNKIYVLGIGPGHRDYLTKKAEKIAEAADVLIGGKRALKLFNDPEQQKIKISSELNKIKKYILENYQNKSIAVLVSGDPGLYSLLNYLKRELGSEILEVIAGISSLQIAAAKIKLSWNDLQISSLHGSPENKEIVLGLIRDNPKVGLFTDNRFPPSEIAKYLLEMGIKQKQVYVFENLSYADEKITAGSLKEISQKSFSKLTVMIILDNTEKGESQ</sequence>
<dbReference type="Pfam" id="PF00590">
    <property type="entry name" value="TP_methylase"/>
    <property type="match status" value="1"/>
</dbReference>
<evidence type="ECO:0000256" key="4">
    <source>
        <dbReference type="ARBA" id="ARBA00022679"/>
    </source>
</evidence>
<keyword evidence="5" id="KW-0949">S-adenosyl-L-methionine</keyword>
<dbReference type="InterPro" id="IPR000878">
    <property type="entry name" value="4pyrrol_Mease"/>
</dbReference>
<dbReference type="InterPro" id="IPR014777">
    <property type="entry name" value="4pyrrole_Mease_sub1"/>
</dbReference>
<dbReference type="RefSeq" id="WP_013406680.1">
    <property type="nucleotide sequence ID" value="NC_014654.1"/>
</dbReference>
<organism evidence="7 8">
    <name type="scientific">Halanaerobium hydrogeniformans</name>
    <name type="common">Halanaerobium sp. (strain sapolanicus)</name>
    <dbReference type="NCBI Taxonomy" id="656519"/>
    <lineage>
        <taxon>Bacteria</taxon>
        <taxon>Bacillati</taxon>
        <taxon>Bacillota</taxon>
        <taxon>Clostridia</taxon>
        <taxon>Halanaerobiales</taxon>
        <taxon>Halanaerobiaceae</taxon>
        <taxon>Halanaerobium</taxon>
    </lineage>
</organism>
<dbReference type="EMBL" id="CP002304">
    <property type="protein sequence ID" value="ADQ15613.1"/>
    <property type="molecule type" value="Genomic_DNA"/>
</dbReference>
<dbReference type="InterPro" id="IPR050714">
    <property type="entry name" value="Cobalamin_biosynth_MTase"/>
</dbReference>
<evidence type="ECO:0000259" key="6">
    <source>
        <dbReference type="Pfam" id="PF00590"/>
    </source>
</evidence>
<gene>
    <name evidence="7" type="ordered locus">Halsa_2201</name>
</gene>
<dbReference type="SUPFAM" id="SSF53790">
    <property type="entry name" value="Tetrapyrrole methylase"/>
    <property type="match status" value="1"/>
</dbReference>
<accession>E4RKA0</accession>
<keyword evidence="2" id="KW-0169">Cobalamin biosynthesis</keyword>
<dbReference type="InterPro" id="IPR014776">
    <property type="entry name" value="4pyrrole_Mease_sub2"/>
</dbReference>
<evidence type="ECO:0000313" key="7">
    <source>
        <dbReference type="EMBL" id="ADQ15613.1"/>
    </source>
</evidence>
<dbReference type="OrthoDB" id="9780707at2"/>
<dbReference type="AlphaFoldDB" id="E4RKA0"/>
<dbReference type="Gene3D" id="3.40.1010.10">
    <property type="entry name" value="Cobalt-precorrin-4 Transmethylase, Domain 1"/>
    <property type="match status" value="1"/>
</dbReference>
<dbReference type="GO" id="GO:0008276">
    <property type="term" value="F:protein methyltransferase activity"/>
    <property type="evidence" value="ECO:0007669"/>
    <property type="project" value="InterPro"/>
</dbReference>
<dbReference type="HOGENOM" id="CLU_089162_2_0_9"/>
<dbReference type="Proteomes" id="UP000007434">
    <property type="component" value="Chromosome"/>
</dbReference>
<evidence type="ECO:0000313" key="8">
    <source>
        <dbReference type="Proteomes" id="UP000007434"/>
    </source>
</evidence>
<feature type="domain" description="Tetrapyrrole methylase" evidence="6">
    <location>
        <begin position="3"/>
        <end position="193"/>
    </location>
</feature>
<keyword evidence="3" id="KW-0489">Methyltransferase</keyword>
<name>E4RKA0_HALHG</name>
<evidence type="ECO:0000256" key="5">
    <source>
        <dbReference type="ARBA" id="ARBA00022691"/>
    </source>
</evidence>